<keyword evidence="3" id="KW-0808">Transferase</keyword>
<feature type="domain" description="Acyltransferase 3" evidence="2">
    <location>
        <begin position="3"/>
        <end position="133"/>
    </location>
</feature>
<comment type="caution">
    <text evidence="3">The sequence shown here is derived from an EMBL/GenBank/DDBJ whole genome shotgun (WGS) entry which is preliminary data.</text>
</comment>
<dbReference type="PANTHER" id="PTHR23028:SF134">
    <property type="entry name" value="PUTATIVE (AFU_ORTHOLOGUE AFUA_4G08520)-RELATED"/>
    <property type="match status" value="1"/>
</dbReference>
<keyword evidence="1" id="KW-0812">Transmembrane</keyword>
<reference evidence="3 4" key="1">
    <citation type="submission" date="2020-11" db="EMBL/GenBank/DDBJ databases">
        <authorList>
            <person name="Kim M.K."/>
        </authorList>
    </citation>
    <scope>NUCLEOTIDE SEQUENCE [LARGE SCALE GENOMIC DNA]</scope>
    <source>
        <strain evidence="3 4">BT439</strain>
    </source>
</reference>
<feature type="transmembrane region" description="Helical" evidence="1">
    <location>
        <begin position="21"/>
        <end position="39"/>
    </location>
</feature>
<feature type="transmembrane region" description="Helical" evidence="1">
    <location>
        <begin position="51"/>
        <end position="71"/>
    </location>
</feature>
<dbReference type="GO" id="GO:0016747">
    <property type="term" value="F:acyltransferase activity, transferring groups other than amino-acyl groups"/>
    <property type="evidence" value="ECO:0007669"/>
    <property type="project" value="InterPro"/>
</dbReference>
<keyword evidence="1" id="KW-1133">Transmembrane helix</keyword>
<dbReference type="EMBL" id="JADQDP010000001">
    <property type="protein sequence ID" value="MBF9141061.1"/>
    <property type="molecule type" value="Genomic_DNA"/>
</dbReference>
<name>A0A931FKJ2_9BACT</name>
<dbReference type="Pfam" id="PF01757">
    <property type="entry name" value="Acyl_transf_3"/>
    <property type="match status" value="1"/>
</dbReference>
<keyword evidence="4" id="KW-1185">Reference proteome</keyword>
<dbReference type="Proteomes" id="UP000645610">
    <property type="component" value="Unassembled WGS sequence"/>
</dbReference>
<accession>A0A931FKJ2</accession>
<keyword evidence="1" id="KW-0472">Membrane</keyword>
<protein>
    <submittedName>
        <fullName evidence="3">Acyltransferase family protein</fullName>
    </submittedName>
</protein>
<feature type="transmembrane region" description="Helical" evidence="1">
    <location>
        <begin position="83"/>
        <end position="105"/>
    </location>
</feature>
<evidence type="ECO:0000259" key="2">
    <source>
        <dbReference type="Pfam" id="PF01757"/>
    </source>
</evidence>
<sequence length="155" mass="17400">MTYPFFAGLLFRLARLRPVQHAFWWCSLAVVVVLAMPRIGSPAQLWQNGLYDALCIIFVFPAIIFFGASGAVRSGAAQRLCRFLGDISYPIYITHYPLIYTYTAWVATHKVSLREGLPVAALVYLAAVALAYGCLKLYDEPVREWLRKRVLVGAV</sequence>
<dbReference type="InterPro" id="IPR050879">
    <property type="entry name" value="Acyltransferase_3"/>
</dbReference>
<organism evidence="3 4">
    <name type="scientific">Hymenobacter properus</name>
    <dbReference type="NCBI Taxonomy" id="2791026"/>
    <lineage>
        <taxon>Bacteria</taxon>
        <taxon>Pseudomonadati</taxon>
        <taxon>Bacteroidota</taxon>
        <taxon>Cytophagia</taxon>
        <taxon>Cytophagales</taxon>
        <taxon>Hymenobacteraceae</taxon>
        <taxon>Hymenobacter</taxon>
    </lineage>
</organism>
<dbReference type="PANTHER" id="PTHR23028">
    <property type="entry name" value="ACETYLTRANSFERASE"/>
    <property type="match status" value="1"/>
</dbReference>
<evidence type="ECO:0000313" key="3">
    <source>
        <dbReference type="EMBL" id="MBF9141061.1"/>
    </source>
</evidence>
<evidence type="ECO:0000313" key="4">
    <source>
        <dbReference type="Proteomes" id="UP000645610"/>
    </source>
</evidence>
<feature type="transmembrane region" description="Helical" evidence="1">
    <location>
        <begin position="117"/>
        <end position="138"/>
    </location>
</feature>
<dbReference type="AlphaFoldDB" id="A0A931FKJ2"/>
<dbReference type="InterPro" id="IPR002656">
    <property type="entry name" value="Acyl_transf_3_dom"/>
</dbReference>
<gene>
    <name evidence="3" type="ORF">I2I01_05420</name>
</gene>
<dbReference type="RefSeq" id="WP_196285384.1">
    <property type="nucleotide sequence ID" value="NZ_JADQDP010000001.1"/>
</dbReference>
<evidence type="ECO:0000256" key="1">
    <source>
        <dbReference type="SAM" id="Phobius"/>
    </source>
</evidence>
<keyword evidence="3" id="KW-0012">Acyltransferase</keyword>
<proteinExistence type="predicted"/>